<dbReference type="EMBL" id="BSXV01000172">
    <property type="protein sequence ID" value="GME87871.1"/>
    <property type="molecule type" value="Genomic_DNA"/>
</dbReference>
<organism evidence="1 2">
    <name type="scientific">Candida boidinii</name>
    <name type="common">Yeast</name>
    <dbReference type="NCBI Taxonomy" id="5477"/>
    <lineage>
        <taxon>Eukaryota</taxon>
        <taxon>Fungi</taxon>
        <taxon>Dikarya</taxon>
        <taxon>Ascomycota</taxon>
        <taxon>Saccharomycotina</taxon>
        <taxon>Pichiomycetes</taxon>
        <taxon>Pichiales</taxon>
        <taxon>Pichiaceae</taxon>
        <taxon>Ogataea</taxon>
        <taxon>Ogataea/Candida clade</taxon>
    </lineage>
</organism>
<reference evidence="1" key="1">
    <citation type="submission" date="2023-04" db="EMBL/GenBank/DDBJ databases">
        <title>Candida boidinii NBRC 1967.</title>
        <authorList>
            <person name="Ichikawa N."/>
            <person name="Sato H."/>
            <person name="Tonouchi N."/>
        </authorList>
    </citation>
    <scope>NUCLEOTIDE SEQUENCE</scope>
    <source>
        <strain evidence="1">NBRC 1967</strain>
    </source>
</reference>
<protein>
    <submittedName>
        <fullName evidence="1">Unnamed protein product</fullName>
    </submittedName>
</protein>
<keyword evidence="2" id="KW-1185">Reference proteome</keyword>
<gene>
    <name evidence="1" type="ORF">Cboi01_000060600</name>
</gene>
<accession>A0ACB5TGE8</accession>
<dbReference type="Proteomes" id="UP001165101">
    <property type="component" value="Unassembled WGS sequence"/>
</dbReference>
<evidence type="ECO:0000313" key="2">
    <source>
        <dbReference type="Proteomes" id="UP001165101"/>
    </source>
</evidence>
<proteinExistence type="predicted"/>
<name>A0ACB5TGE8_CANBO</name>
<comment type="caution">
    <text evidence="1">The sequence shown here is derived from an EMBL/GenBank/DDBJ whole genome shotgun (WGS) entry which is preliminary data.</text>
</comment>
<sequence length="228" mass="25601">MFTRRSTFIFSSIEKFGVRFSAQSKKKRITVQLLKDFPEFGVKGQIVQVKPSIMMNKLHRNNGACYILPGQGPRIPVVEPKEEVKTVEDELAAKESVKPQPTPKAKAKLFSLDELVSVNINELLGTSLEVLAAKIPKKIVFLNDAEEDGSLKKPINNERLISTLGSLIKKELKEDESIGNFFKETTLTVSNQDGSYKTIEKTGKYKLTINDLNAKELFQTIIEVNTKK</sequence>
<evidence type="ECO:0000313" key="1">
    <source>
        <dbReference type="EMBL" id="GME87871.1"/>
    </source>
</evidence>